<comment type="caution">
    <text evidence="2">The sequence shown here is derived from an EMBL/GenBank/DDBJ whole genome shotgun (WGS) entry which is preliminary data.</text>
</comment>
<accession>A0A0T6B5E8</accession>
<keyword evidence="3" id="KW-1185">Reference proteome</keyword>
<evidence type="ECO:0000256" key="1">
    <source>
        <dbReference type="SAM" id="MobiDB-lite"/>
    </source>
</evidence>
<gene>
    <name evidence="2" type="ORF">AMK59_4585</name>
</gene>
<evidence type="ECO:0000313" key="2">
    <source>
        <dbReference type="EMBL" id="KRT82624.1"/>
    </source>
</evidence>
<name>A0A0T6B5E8_9SCAR</name>
<dbReference type="EMBL" id="LJIG01009666">
    <property type="protein sequence ID" value="KRT82624.1"/>
    <property type="molecule type" value="Genomic_DNA"/>
</dbReference>
<evidence type="ECO:0000313" key="3">
    <source>
        <dbReference type="Proteomes" id="UP000051574"/>
    </source>
</evidence>
<protein>
    <submittedName>
        <fullName evidence="2">Uncharacterized protein</fullName>
    </submittedName>
</protein>
<dbReference type="Proteomes" id="UP000051574">
    <property type="component" value="Unassembled WGS sequence"/>
</dbReference>
<proteinExistence type="predicted"/>
<reference evidence="2 3" key="1">
    <citation type="submission" date="2015-09" db="EMBL/GenBank/DDBJ databases">
        <title>Draft genome of the scarab beetle Oryctes borbonicus.</title>
        <authorList>
            <person name="Meyer J.M."/>
            <person name="Markov G.V."/>
            <person name="Baskaran P."/>
            <person name="Herrmann M."/>
            <person name="Sommer R.J."/>
            <person name="Roedelsperger C."/>
        </authorList>
    </citation>
    <scope>NUCLEOTIDE SEQUENCE [LARGE SCALE GENOMIC DNA]</scope>
    <source>
        <strain evidence="2">OB123</strain>
        <tissue evidence="2">Whole animal</tissue>
    </source>
</reference>
<dbReference type="AlphaFoldDB" id="A0A0T6B5E8"/>
<dbReference type="OrthoDB" id="6369020at2759"/>
<organism evidence="2 3">
    <name type="scientific">Oryctes borbonicus</name>
    <dbReference type="NCBI Taxonomy" id="1629725"/>
    <lineage>
        <taxon>Eukaryota</taxon>
        <taxon>Metazoa</taxon>
        <taxon>Ecdysozoa</taxon>
        <taxon>Arthropoda</taxon>
        <taxon>Hexapoda</taxon>
        <taxon>Insecta</taxon>
        <taxon>Pterygota</taxon>
        <taxon>Neoptera</taxon>
        <taxon>Endopterygota</taxon>
        <taxon>Coleoptera</taxon>
        <taxon>Polyphaga</taxon>
        <taxon>Scarabaeiformia</taxon>
        <taxon>Scarabaeidae</taxon>
        <taxon>Dynastinae</taxon>
        <taxon>Oryctes</taxon>
    </lineage>
</organism>
<feature type="region of interest" description="Disordered" evidence="1">
    <location>
        <begin position="238"/>
        <end position="271"/>
    </location>
</feature>
<sequence length="392" mass="45338">MTEVEIHQTTTPTDRQKNFQTVGNEPKFPITNGSLYTSVDGRVPIIHNYRRHKDRTVRPVENNLINLGVHATYLKQHQDLLESSPGVMTEKPQEYSCATACNNNDQIERKKRIVYAPRKRVSLSQNGINRVGHDTEIAFHKRQANPLRLSKSEDSLCDIEKYANLLRCDKHQVSDSEDDYFSDVNVDVARVSDDESSKSSYSITTEANCDFDFYQTKTDPSYETFQYLQLNVSRLEQPKQEPPPTLQTFKPPQLLPRISPNKNENITDNSDKQPKIVKVDVNRNFRITRSNSKRSLENFKAYIDDDRHFDNSDKVIRKNHQSYKSQRSYSYIDLDDTIRRNNNNNNVDENKFELAWTGLDLSFTKESLGGKKQMNPSGSVPDLKKIFISDYL</sequence>